<feature type="binding site" evidence="18">
    <location>
        <position position="408"/>
    </location>
    <ligand>
        <name>acetyl-CoA</name>
        <dbReference type="ChEBI" id="CHEBI:57288"/>
    </ligand>
</feature>
<evidence type="ECO:0000256" key="6">
    <source>
        <dbReference type="ARBA" id="ARBA00022695"/>
    </source>
</evidence>
<dbReference type="NCBIfam" id="TIGR01173">
    <property type="entry name" value="glmU"/>
    <property type="match status" value="1"/>
</dbReference>
<evidence type="ECO:0000256" key="9">
    <source>
        <dbReference type="ARBA" id="ARBA00022842"/>
    </source>
</evidence>
<name>E0TG16_PARBH</name>
<feature type="binding site" evidence="18">
    <location>
        <position position="94"/>
    </location>
    <ligand>
        <name>UDP-N-acetyl-alpha-D-glucosamine</name>
        <dbReference type="ChEBI" id="CHEBI:57705"/>
    </ligand>
</feature>
<sequence>MCFLDRRIGNNGPIEEVGMGALACIILAAGHGTRMKSARPKVLHTIGHRPMLHHVMALGQALGADRQTVVVGSGAEAVADAARAFDSEAAIAVQDPPQGTGHAVQMALPSLEGFEGTVLVLYADTPLLTPQTLSRLIAEIEGGAAVSVLGFEPADPGAYGRLIRRPNGDLDRIVEYKDATETERASRLCNAGLMAVNAVSLRHHLPSLSNDNAQKEYYLTDLPQMAVAAGGRAAIVLAASEETQGVNNRAELAAAEATFQRRLRLEMMLAGVTLEDPDSTYFAFDTQIAEDVTVAPHVVFGPGVRIAANVRIEAFSHIEGAVIEEGAVVGPFARLRPGTSVGAAARVGNFVETKNTSLGRGAKASHLTYLGDAEIGAGSNIGAGTITCNYDGYEKHRTLIGENCFVGSNSSLVAPVTIGAGAYIGSGSVITKTVEPDSLAVARGRQLSKAGWAASYKGRMETKKRES</sequence>
<feature type="region of interest" description="Pyrophosphorylase" evidence="18">
    <location>
        <begin position="1"/>
        <end position="249"/>
    </location>
</feature>
<dbReference type="HAMAP" id="MF_01631">
    <property type="entry name" value="GlmU"/>
    <property type="match status" value="1"/>
</dbReference>
<dbReference type="PANTHER" id="PTHR43584:SF3">
    <property type="entry name" value="BIFUNCTIONAL PROTEIN GLMU"/>
    <property type="match status" value="1"/>
</dbReference>
<comment type="catalytic activity">
    <reaction evidence="15 18">
        <text>alpha-D-glucosamine 1-phosphate + acetyl-CoA = N-acetyl-alpha-D-glucosamine 1-phosphate + CoA + H(+)</text>
        <dbReference type="Rhea" id="RHEA:13725"/>
        <dbReference type="ChEBI" id="CHEBI:15378"/>
        <dbReference type="ChEBI" id="CHEBI:57287"/>
        <dbReference type="ChEBI" id="CHEBI:57288"/>
        <dbReference type="ChEBI" id="CHEBI:57776"/>
        <dbReference type="ChEBI" id="CHEBI:58516"/>
        <dbReference type="EC" id="2.3.1.157"/>
    </reaction>
</comment>
<feature type="domain" description="MobA-like NTP transferase" evidence="19">
    <location>
        <begin position="24"/>
        <end position="149"/>
    </location>
</feature>
<feature type="binding site" evidence="18">
    <location>
        <position position="247"/>
    </location>
    <ligand>
        <name>Mg(2+)</name>
        <dbReference type="ChEBI" id="CHEBI:18420"/>
    </ligand>
</feature>
<feature type="binding site" evidence="18">
    <location>
        <position position="190"/>
    </location>
    <ligand>
        <name>UDP-N-acetyl-alpha-D-glucosamine</name>
        <dbReference type="ChEBI" id="CHEBI:57705"/>
    </ligand>
</feature>
<feature type="binding site" evidence="18">
    <location>
        <position position="160"/>
    </location>
    <ligand>
        <name>UDP-N-acetyl-alpha-D-glucosamine</name>
        <dbReference type="ChEBI" id="CHEBI:57705"/>
    </ligand>
</feature>
<comment type="catalytic activity">
    <reaction evidence="16 18">
        <text>N-acetyl-alpha-D-glucosamine 1-phosphate + UTP + H(+) = UDP-N-acetyl-alpha-D-glucosamine + diphosphate</text>
        <dbReference type="Rhea" id="RHEA:13509"/>
        <dbReference type="ChEBI" id="CHEBI:15378"/>
        <dbReference type="ChEBI" id="CHEBI:33019"/>
        <dbReference type="ChEBI" id="CHEBI:46398"/>
        <dbReference type="ChEBI" id="CHEBI:57705"/>
        <dbReference type="ChEBI" id="CHEBI:57776"/>
        <dbReference type="EC" id="2.7.7.23"/>
    </reaction>
</comment>
<keyword evidence="8 18" id="KW-0677">Repeat</keyword>
<organism evidence="20 21">
    <name type="scientific">Parvularcula bermudensis (strain ATCC BAA-594 / HTCC2503 / KCTC 12087)</name>
    <dbReference type="NCBI Taxonomy" id="314260"/>
    <lineage>
        <taxon>Bacteria</taxon>
        <taxon>Pseudomonadati</taxon>
        <taxon>Pseudomonadota</taxon>
        <taxon>Alphaproteobacteria</taxon>
        <taxon>Parvularculales</taxon>
        <taxon>Parvularculaceae</taxon>
        <taxon>Parvularcula</taxon>
    </lineage>
</organism>
<dbReference type="GO" id="GO:0009252">
    <property type="term" value="P:peptidoglycan biosynthetic process"/>
    <property type="evidence" value="ECO:0007669"/>
    <property type="project" value="UniProtKB-UniRule"/>
</dbReference>
<feature type="binding site" evidence="18">
    <location>
        <position position="383"/>
    </location>
    <ligand>
        <name>acetyl-CoA</name>
        <dbReference type="ChEBI" id="CHEBI:57288"/>
    </ligand>
</feature>
<gene>
    <name evidence="18" type="primary">glmU</name>
    <name evidence="20" type="ordered locus">PB2503_10419</name>
</gene>
<dbReference type="GO" id="GO:0009245">
    <property type="term" value="P:lipid A biosynthetic process"/>
    <property type="evidence" value="ECO:0007669"/>
    <property type="project" value="UniProtKB-UniRule"/>
</dbReference>
<dbReference type="EC" id="2.7.7.23" evidence="18"/>
<comment type="pathway">
    <text evidence="18">Nucleotide-sugar biosynthesis; UDP-N-acetyl-alpha-D-glucosamine biosynthesis; N-acetyl-alpha-D-glucosamine 1-phosphate from alpha-D-glucosamine 6-phosphate (route II): step 2/2.</text>
</comment>
<evidence type="ECO:0000256" key="18">
    <source>
        <dbReference type="HAMAP-Rule" id="MF_01631"/>
    </source>
</evidence>
<keyword evidence="21" id="KW-1185">Reference proteome</keyword>
<dbReference type="EMBL" id="CP002156">
    <property type="protein sequence ID" value="ADM10135.1"/>
    <property type="molecule type" value="Genomic_DNA"/>
</dbReference>
<evidence type="ECO:0000256" key="17">
    <source>
        <dbReference type="ARBA" id="ARBA00049628"/>
    </source>
</evidence>
<feature type="binding site" evidence="18">
    <location>
        <begin position="389"/>
        <end position="390"/>
    </location>
    <ligand>
        <name>acetyl-CoA</name>
        <dbReference type="ChEBI" id="CHEBI:57288"/>
    </ligand>
</feature>
<comment type="subunit">
    <text evidence="18">Homotrimer.</text>
</comment>
<dbReference type="GO" id="GO:0005737">
    <property type="term" value="C:cytoplasm"/>
    <property type="evidence" value="ECO:0007669"/>
    <property type="project" value="UniProtKB-SubCell"/>
</dbReference>
<keyword evidence="13 18" id="KW-0012">Acyltransferase</keyword>
<proteinExistence type="inferred from homology"/>
<feature type="binding site" evidence="18">
    <location>
        <position position="175"/>
    </location>
    <ligand>
        <name>UDP-N-acetyl-alpha-D-glucosamine</name>
        <dbReference type="ChEBI" id="CHEBI:57705"/>
    </ligand>
</feature>
<dbReference type="InterPro" id="IPR018357">
    <property type="entry name" value="Hexapep_transf_CS"/>
</dbReference>
<dbReference type="SUPFAM" id="SSF53448">
    <property type="entry name" value="Nucleotide-diphospho-sugar transferases"/>
    <property type="match status" value="1"/>
</dbReference>
<feature type="region of interest" description="N-acetyltransferase" evidence="18">
    <location>
        <begin position="271"/>
        <end position="467"/>
    </location>
</feature>
<comment type="function">
    <text evidence="17 18">Catalyzes the last two sequential reactions in the de novo biosynthetic pathway for UDP-N-acetylglucosamine (UDP-GlcNAc). The C-terminal domain catalyzes the transfer of acetyl group from acetyl coenzyme A to glucosamine-1-phosphate (GlcN-1-P) to produce N-acetylglucosamine-1-phosphate (GlcNAc-1-P), which is converted into UDP-GlcNAc by the transfer of uridine 5-monophosphate (from uridine 5-triphosphate), a reaction catalyzed by the N-terminal domain.</text>
</comment>
<dbReference type="GO" id="GO:0071555">
    <property type="term" value="P:cell wall organization"/>
    <property type="evidence" value="ECO:0007669"/>
    <property type="project" value="UniProtKB-KW"/>
</dbReference>
<dbReference type="STRING" id="314260.PB2503_10419"/>
<dbReference type="UniPathway" id="UPA00973"/>
<keyword evidence="5 18" id="KW-0808">Transferase</keyword>
<dbReference type="KEGG" id="pbr:PB2503_10419"/>
<evidence type="ECO:0000256" key="2">
    <source>
        <dbReference type="ARBA" id="ARBA00007707"/>
    </source>
</evidence>
<comment type="pathway">
    <text evidence="18">Bacterial outer membrane biogenesis; LPS lipid A biosynthesis.</text>
</comment>
<dbReference type="HOGENOM" id="CLU_029499_15_2_5"/>
<evidence type="ECO:0000256" key="3">
    <source>
        <dbReference type="ARBA" id="ARBA00007947"/>
    </source>
</evidence>
<comment type="similarity">
    <text evidence="2 18">In the C-terminal section; belongs to the transferase hexapeptide repeat family.</text>
</comment>
<keyword evidence="12 18" id="KW-0511">Multifunctional enzyme</keyword>
<evidence type="ECO:0000256" key="1">
    <source>
        <dbReference type="ARBA" id="ARBA00004496"/>
    </source>
</evidence>
<dbReference type="GO" id="GO:0000902">
    <property type="term" value="P:cell morphogenesis"/>
    <property type="evidence" value="ECO:0007669"/>
    <property type="project" value="UniProtKB-UniRule"/>
</dbReference>
<feature type="binding site" evidence="18">
    <location>
        <position position="426"/>
    </location>
    <ligand>
        <name>acetyl-CoA</name>
        <dbReference type="ChEBI" id="CHEBI:57288"/>
    </ligand>
</feature>
<evidence type="ECO:0000256" key="10">
    <source>
        <dbReference type="ARBA" id="ARBA00022960"/>
    </source>
</evidence>
<feature type="binding site" evidence="18">
    <location>
        <position position="380"/>
    </location>
    <ligand>
        <name>UDP-N-acetyl-alpha-D-glucosamine</name>
        <dbReference type="ChEBI" id="CHEBI:57705"/>
    </ligand>
</feature>
<feature type="binding site" evidence="18">
    <location>
        <begin position="27"/>
        <end position="30"/>
    </location>
    <ligand>
        <name>UDP-N-acetyl-alpha-D-glucosamine</name>
        <dbReference type="ChEBI" id="CHEBI:57705"/>
    </ligand>
</feature>
<comment type="pathway">
    <text evidence="18">Nucleotide-sugar biosynthesis; UDP-N-acetyl-alpha-D-glucosamine biosynthesis; UDP-N-acetyl-alpha-D-glucosamine from N-acetyl-alpha-D-glucosamine 1-phosphate: step 1/1.</text>
</comment>
<feature type="binding site" evidence="18">
    <location>
        <position position="247"/>
    </location>
    <ligand>
        <name>UDP-N-acetyl-alpha-D-glucosamine</name>
        <dbReference type="ChEBI" id="CHEBI:57705"/>
    </ligand>
</feature>
<keyword evidence="4 18" id="KW-0963">Cytoplasm</keyword>
<feature type="region of interest" description="Linker" evidence="18">
    <location>
        <begin position="250"/>
        <end position="270"/>
    </location>
</feature>
<evidence type="ECO:0000256" key="7">
    <source>
        <dbReference type="ARBA" id="ARBA00022723"/>
    </source>
</evidence>
<evidence type="ECO:0000256" key="15">
    <source>
        <dbReference type="ARBA" id="ARBA00048247"/>
    </source>
</evidence>
<keyword evidence="11 18" id="KW-0573">Peptidoglycan synthesis</keyword>
<keyword evidence="7 18" id="KW-0479">Metal-binding</keyword>
<dbReference type="UniPathway" id="UPA00113">
    <property type="reaction ID" value="UER00532"/>
</dbReference>
<dbReference type="EC" id="2.3.1.157" evidence="18"/>
<dbReference type="Gene3D" id="2.160.10.10">
    <property type="entry name" value="Hexapeptide repeat proteins"/>
    <property type="match status" value="1"/>
</dbReference>
<dbReference type="InterPro" id="IPR005882">
    <property type="entry name" value="Bifunctional_GlmU"/>
</dbReference>
<evidence type="ECO:0000256" key="4">
    <source>
        <dbReference type="ARBA" id="ARBA00022490"/>
    </source>
</evidence>
<dbReference type="InterPro" id="IPR025877">
    <property type="entry name" value="MobA-like_NTP_Trfase"/>
</dbReference>
<accession>E0TG16</accession>
<reference evidence="21" key="1">
    <citation type="submission" date="2010-08" db="EMBL/GenBank/DDBJ databases">
        <title>Genome sequence of Parvularcula bermudensis HTCC2503.</title>
        <authorList>
            <person name="Kang D.-M."/>
            <person name="Oh H.-M."/>
            <person name="Cho J.-C."/>
        </authorList>
    </citation>
    <scope>NUCLEOTIDE SEQUENCE [LARGE SCALE GENOMIC DNA]</scope>
    <source>
        <strain evidence="21">ATCC BAA-594 / HTCC2503 / KCTC 12087</strain>
    </source>
</reference>
<dbReference type="Gene3D" id="3.90.550.10">
    <property type="entry name" value="Spore Coat Polysaccharide Biosynthesis Protein SpsA, Chain A"/>
    <property type="match status" value="1"/>
</dbReference>
<dbReference type="CDD" id="cd02540">
    <property type="entry name" value="GT2_GlmU_N_bac"/>
    <property type="match status" value="1"/>
</dbReference>
<feature type="binding site" evidence="18">
    <location>
        <position position="124"/>
    </location>
    <ligand>
        <name>Mg(2+)</name>
        <dbReference type="ChEBI" id="CHEBI:18420"/>
    </ligand>
</feature>
<evidence type="ECO:0000313" key="21">
    <source>
        <dbReference type="Proteomes" id="UP000001302"/>
    </source>
</evidence>
<feature type="binding site" evidence="18">
    <location>
        <position position="41"/>
    </location>
    <ligand>
        <name>UDP-N-acetyl-alpha-D-glucosamine</name>
        <dbReference type="ChEBI" id="CHEBI:57705"/>
    </ligand>
</feature>
<reference evidence="20 21" key="2">
    <citation type="journal article" date="2011" name="J. Bacteriol.">
        <title>Complete genome sequence of strain HTCC2503T of Parvularcula bermudensis, the type species of the order "Parvularculales" in the class Alphaproteobacteria.</title>
        <authorList>
            <person name="Oh H.M."/>
            <person name="Kang I."/>
            <person name="Vergin K.L."/>
            <person name="Kang D."/>
            <person name="Rhee K.H."/>
            <person name="Giovannoni S.J."/>
            <person name="Cho J.C."/>
        </authorList>
    </citation>
    <scope>NUCLEOTIDE SEQUENCE [LARGE SCALE GENOMIC DNA]</scope>
    <source>
        <strain evidence="21">ATCC BAA-594 / HTCC2503 / KCTC 12087</strain>
    </source>
</reference>
<dbReference type="GO" id="GO:0003977">
    <property type="term" value="F:UDP-N-acetylglucosamine diphosphorylase activity"/>
    <property type="evidence" value="ECO:0007669"/>
    <property type="project" value="UniProtKB-UniRule"/>
</dbReference>
<evidence type="ECO:0000256" key="11">
    <source>
        <dbReference type="ARBA" id="ARBA00022984"/>
    </source>
</evidence>
<evidence type="ECO:0000259" key="19">
    <source>
        <dbReference type="Pfam" id="PF12804"/>
    </source>
</evidence>
<keyword evidence="10 18" id="KW-0133">Cell shape</keyword>
<dbReference type="GO" id="GO:0006048">
    <property type="term" value="P:UDP-N-acetylglucosamine biosynthetic process"/>
    <property type="evidence" value="ECO:0007669"/>
    <property type="project" value="UniProtKB-UniPathway"/>
</dbReference>
<dbReference type="InterPro" id="IPR038009">
    <property type="entry name" value="GlmU_C_LbH"/>
</dbReference>
<feature type="active site" description="Proton acceptor" evidence="18">
    <location>
        <position position="366"/>
    </location>
</feature>
<comment type="similarity">
    <text evidence="3 18">In the N-terminal section; belongs to the N-acetylglucosamine-1-phosphate uridyltransferase family.</text>
</comment>
<dbReference type="Proteomes" id="UP000001302">
    <property type="component" value="Chromosome"/>
</dbReference>
<dbReference type="Pfam" id="PF12804">
    <property type="entry name" value="NTP_transf_3"/>
    <property type="match status" value="1"/>
</dbReference>
<dbReference type="InterPro" id="IPR050065">
    <property type="entry name" value="GlmU-like"/>
</dbReference>
<dbReference type="NCBIfam" id="NF010933">
    <property type="entry name" value="PRK14353.1"/>
    <property type="match status" value="1"/>
</dbReference>
<feature type="binding site" evidence="18">
    <location>
        <position position="336"/>
    </location>
    <ligand>
        <name>UDP-N-acetyl-alpha-D-glucosamine</name>
        <dbReference type="ChEBI" id="CHEBI:57705"/>
    </ligand>
</feature>
<evidence type="ECO:0000256" key="13">
    <source>
        <dbReference type="ARBA" id="ARBA00023315"/>
    </source>
</evidence>
<feature type="binding site" evidence="18">
    <location>
        <begin position="99"/>
        <end position="100"/>
    </location>
    <ligand>
        <name>UDP-N-acetyl-alpha-D-glucosamine</name>
        <dbReference type="ChEBI" id="CHEBI:57705"/>
    </ligand>
</feature>
<dbReference type="CDD" id="cd03353">
    <property type="entry name" value="LbH_GlmU_C"/>
    <property type="match status" value="1"/>
</dbReference>
<keyword evidence="14 18" id="KW-0961">Cell wall biogenesis/degradation</keyword>
<dbReference type="GO" id="GO:0008360">
    <property type="term" value="P:regulation of cell shape"/>
    <property type="evidence" value="ECO:0007669"/>
    <property type="project" value="UniProtKB-KW"/>
</dbReference>
<dbReference type="GO" id="GO:0000287">
    <property type="term" value="F:magnesium ion binding"/>
    <property type="evidence" value="ECO:0007669"/>
    <property type="project" value="UniProtKB-UniRule"/>
</dbReference>
<dbReference type="AlphaFoldDB" id="E0TG16"/>
<dbReference type="SUPFAM" id="SSF51161">
    <property type="entry name" value="Trimeric LpxA-like enzymes"/>
    <property type="match status" value="1"/>
</dbReference>
<evidence type="ECO:0000256" key="12">
    <source>
        <dbReference type="ARBA" id="ARBA00023268"/>
    </source>
</evidence>
<keyword evidence="6 18" id="KW-0548">Nucleotidyltransferase</keyword>
<feature type="binding site" evidence="18">
    <location>
        <position position="443"/>
    </location>
    <ligand>
        <name>acetyl-CoA</name>
        <dbReference type="ChEBI" id="CHEBI:57288"/>
    </ligand>
</feature>
<dbReference type="eggNOG" id="COG1207">
    <property type="taxonomic scope" value="Bacteria"/>
</dbReference>
<evidence type="ECO:0000256" key="16">
    <source>
        <dbReference type="ARBA" id="ARBA00048493"/>
    </source>
</evidence>
<keyword evidence="9 18" id="KW-0460">Magnesium</keyword>
<dbReference type="GO" id="GO:0016020">
    <property type="term" value="C:membrane"/>
    <property type="evidence" value="ECO:0007669"/>
    <property type="project" value="GOC"/>
</dbReference>
<dbReference type="Pfam" id="PF00132">
    <property type="entry name" value="Hexapep"/>
    <property type="match status" value="1"/>
</dbReference>
<comment type="caution">
    <text evidence="18">Lacks conserved residue(s) required for the propagation of feature annotation.</text>
</comment>
<comment type="subcellular location">
    <subcellularLocation>
        <location evidence="1 18">Cytoplasm</location>
    </subcellularLocation>
</comment>
<dbReference type="InterPro" id="IPR011004">
    <property type="entry name" value="Trimer_LpxA-like_sf"/>
</dbReference>
<dbReference type="InterPro" id="IPR029044">
    <property type="entry name" value="Nucleotide-diphossugar_trans"/>
</dbReference>
<evidence type="ECO:0000256" key="8">
    <source>
        <dbReference type="ARBA" id="ARBA00022737"/>
    </source>
</evidence>
<dbReference type="InterPro" id="IPR001451">
    <property type="entry name" value="Hexapep"/>
</dbReference>
<dbReference type="GO" id="GO:0019134">
    <property type="term" value="F:glucosamine-1-phosphate N-acetyltransferase activity"/>
    <property type="evidence" value="ECO:0007669"/>
    <property type="project" value="UniProtKB-UniRule"/>
</dbReference>
<evidence type="ECO:0000313" key="20">
    <source>
        <dbReference type="EMBL" id="ADM10135.1"/>
    </source>
</evidence>
<feature type="binding site" evidence="18">
    <location>
        <position position="369"/>
    </location>
    <ligand>
        <name>UDP-N-acetyl-alpha-D-glucosamine</name>
        <dbReference type="ChEBI" id="CHEBI:57705"/>
    </ligand>
</feature>
<feature type="binding site" evidence="18">
    <location>
        <position position="354"/>
    </location>
    <ligand>
        <name>UDP-N-acetyl-alpha-D-glucosamine</name>
        <dbReference type="ChEBI" id="CHEBI:57705"/>
    </ligand>
</feature>
<comment type="cofactor">
    <cofactor evidence="18">
        <name>Mg(2+)</name>
        <dbReference type="ChEBI" id="CHEBI:18420"/>
    </cofactor>
    <text evidence="18">Binds 1 Mg(2+) ion per subunit.</text>
</comment>
<dbReference type="PANTHER" id="PTHR43584">
    <property type="entry name" value="NUCLEOTIDYL TRANSFERASE"/>
    <property type="match status" value="1"/>
</dbReference>
<dbReference type="RefSeq" id="WP_013301109.1">
    <property type="nucleotide sequence ID" value="NC_014414.1"/>
</dbReference>
<dbReference type="PROSITE" id="PS00101">
    <property type="entry name" value="HEXAPEP_TRANSFERASES"/>
    <property type="match status" value="1"/>
</dbReference>
<evidence type="ECO:0000256" key="14">
    <source>
        <dbReference type="ARBA" id="ARBA00023316"/>
    </source>
</evidence>
<evidence type="ECO:0000256" key="5">
    <source>
        <dbReference type="ARBA" id="ARBA00022679"/>
    </source>
</evidence>
<protein>
    <recommendedName>
        <fullName evidence="18">Bifunctional protein GlmU</fullName>
    </recommendedName>
    <domain>
        <recommendedName>
            <fullName evidence="18">UDP-N-acetylglucosamine pyrophosphorylase</fullName>
            <ecNumber evidence="18">2.7.7.23</ecNumber>
        </recommendedName>
        <alternativeName>
            <fullName evidence="18">N-acetylglucosamine-1-phosphate uridyltransferase</fullName>
        </alternativeName>
    </domain>
    <domain>
        <recommendedName>
            <fullName evidence="18">Glucosamine-1-phosphate N-acetyltransferase</fullName>
            <ecNumber evidence="18">2.3.1.157</ecNumber>
        </recommendedName>
    </domain>
</protein>